<dbReference type="AlphaFoldDB" id="A0A158HVX5"/>
<dbReference type="Proteomes" id="UP000054683">
    <property type="component" value="Unassembled WGS sequence"/>
</dbReference>
<organism evidence="2 3">
    <name type="scientific">Caballeronia udeis</name>
    <dbReference type="NCBI Taxonomy" id="1232866"/>
    <lineage>
        <taxon>Bacteria</taxon>
        <taxon>Pseudomonadati</taxon>
        <taxon>Pseudomonadota</taxon>
        <taxon>Betaproteobacteria</taxon>
        <taxon>Burkholderiales</taxon>
        <taxon>Burkholderiaceae</taxon>
        <taxon>Caballeronia</taxon>
    </lineage>
</organism>
<proteinExistence type="predicted"/>
<gene>
    <name evidence="2" type="ORF">AWB69_04882</name>
</gene>
<evidence type="ECO:0000313" key="2">
    <source>
        <dbReference type="EMBL" id="SAL48512.1"/>
    </source>
</evidence>
<name>A0A158HVX5_9BURK</name>
<feature type="region of interest" description="Disordered" evidence="1">
    <location>
        <begin position="1"/>
        <end position="32"/>
    </location>
</feature>
<feature type="compositionally biased region" description="Polar residues" evidence="1">
    <location>
        <begin position="1"/>
        <end position="11"/>
    </location>
</feature>
<reference evidence="2 3" key="1">
    <citation type="submission" date="2016-01" db="EMBL/GenBank/DDBJ databases">
        <authorList>
            <person name="Oliw E.H."/>
        </authorList>
    </citation>
    <scope>NUCLEOTIDE SEQUENCE [LARGE SCALE GENOMIC DNA]</scope>
    <source>
        <strain evidence="2">LMG 27134</strain>
    </source>
</reference>
<dbReference type="EMBL" id="FCOK02000036">
    <property type="protein sequence ID" value="SAL48512.1"/>
    <property type="molecule type" value="Genomic_DNA"/>
</dbReference>
<evidence type="ECO:0000256" key="1">
    <source>
        <dbReference type="SAM" id="MobiDB-lite"/>
    </source>
</evidence>
<sequence>MTIQGIQMNSQKRYRENDGPFETNEQGNETVS</sequence>
<evidence type="ECO:0000313" key="3">
    <source>
        <dbReference type="Proteomes" id="UP000054683"/>
    </source>
</evidence>
<protein>
    <submittedName>
        <fullName evidence="2">Uncharacterized protein</fullName>
    </submittedName>
</protein>
<accession>A0A158HVX5</accession>
<feature type="compositionally biased region" description="Polar residues" evidence="1">
    <location>
        <begin position="23"/>
        <end position="32"/>
    </location>
</feature>